<evidence type="ECO:0000313" key="1">
    <source>
        <dbReference type="EMBL" id="QLD23814.1"/>
    </source>
</evidence>
<proteinExistence type="predicted"/>
<name>A0A7H8XGJ8_9ACTN</name>
<dbReference type="EMBL" id="CP058322">
    <property type="protein sequence ID" value="QLD23814.1"/>
    <property type="molecule type" value="Genomic_DNA"/>
</dbReference>
<dbReference type="Proteomes" id="UP000509335">
    <property type="component" value="Chromosome"/>
</dbReference>
<dbReference type="KEGG" id="mcab:HXZ27_05985"/>
<sequence>MKRIVLEPLFLHAELVSALLGRNRVRRSSPASLRETVEGALSDSAPTAYELAEMLGEALPQLNIHELQRIFHEGSLRVGTLVAIEQEFTFARDRSLEGPGSSPMRFTAPMSTDADVHVHGIFNAERLAAASTAGNLVGEREVFVLGTIVRHSGRSIEIRPSFIGIRSYVKDDLDALFGVSESLRVYPSEIDQFSGVDFATPCTPSELQALHHTSEDEVKRSIAALIGEPFVAKDWGGEKSDLYTSRTSIRGNHVASAWLFKGPGANGPMTVRTLGKRGDQIDRLYSEPADLLVLQHYREIATAVVNMMSVYAHQMSRPRKFMILDGEDTAKILRAIAV</sequence>
<protein>
    <submittedName>
        <fullName evidence="1">Uncharacterized protein</fullName>
    </submittedName>
</protein>
<reference evidence="1 2" key="1">
    <citation type="submission" date="2020-07" db="EMBL/GenBank/DDBJ databases">
        <title>A bifunctional nitrone conjugated secondary metabolite targeting the ribosome.</title>
        <authorList>
            <person name="Limbrick E.M."/>
            <person name="Graf M."/>
            <person name="Derewacz D.K."/>
            <person name="Nguyen F."/>
            <person name="Spraggins J.M."/>
            <person name="Wieland M."/>
            <person name="Ynigez-Gutierrez A.E."/>
            <person name="Reisman B.J."/>
            <person name="Zinshteyn B."/>
            <person name="McCulloch K."/>
            <person name="Iverson T.M."/>
            <person name="Green R."/>
            <person name="Wilson D.N."/>
            <person name="Bachmann B.O."/>
        </authorList>
    </citation>
    <scope>NUCLEOTIDE SEQUENCE [LARGE SCALE GENOMIC DNA]</scope>
    <source>
        <strain evidence="2">aurantiaca</strain>
    </source>
</reference>
<accession>A0A7H8XGJ8</accession>
<dbReference type="AlphaFoldDB" id="A0A7H8XGJ8"/>
<organism evidence="1 2">
    <name type="scientific">Micromonospora carbonacea</name>
    <dbReference type="NCBI Taxonomy" id="47853"/>
    <lineage>
        <taxon>Bacteria</taxon>
        <taxon>Bacillati</taxon>
        <taxon>Actinomycetota</taxon>
        <taxon>Actinomycetes</taxon>
        <taxon>Micromonosporales</taxon>
        <taxon>Micromonosporaceae</taxon>
        <taxon>Micromonospora</taxon>
    </lineage>
</organism>
<gene>
    <name evidence="1" type="ORF">HXZ27_05985</name>
</gene>
<evidence type="ECO:0000313" key="2">
    <source>
        <dbReference type="Proteomes" id="UP000509335"/>
    </source>
</evidence>